<accession>A0AAN8PA18</accession>
<comment type="caution">
    <text evidence="1">The sequence shown here is derived from an EMBL/GenBank/DDBJ whole genome shotgun (WGS) entry which is preliminary data.</text>
</comment>
<dbReference type="EMBL" id="JAZGQO010000011">
    <property type="protein sequence ID" value="KAK6174327.1"/>
    <property type="molecule type" value="Genomic_DNA"/>
</dbReference>
<evidence type="ECO:0000313" key="2">
    <source>
        <dbReference type="Proteomes" id="UP001347796"/>
    </source>
</evidence>
<protein>
    <submittedName>
        <fullName evidence="1">Uncharacterized protein</fullName>
    </submittedName>
</protein>
<keyword evidence="2" id="KW-1185">Reference proteome</keyword>
<name>A0AAN8PA18_PATCE</name>
<gene>
    <name evidence="1" type="ORF">SNE40_017629</name>
</gene>
<evidence type="ECO:0000313" key="1">
    <source>
        <dbReference type="EMBL" id="KAK6174327.1"/>
    </source>
</evidence>
<reference evidence="1 2" key="1">
    <citation type="submission" date="2024-01" db="EMBL/GenBank/DDBJ databases">
        <title>The genome of the rayed Mediterranean limpet Patella caerulea (Linnaeus, 1758).</title>
        <authorList>
            <person name="Anh-Thu Weber A."/>
            <person name="Halstead-Nussloch G."/>
        </authorList>
    </citation>
    <scope>NUCLEOTIDE SEQUENCE [LARGE SCALE GENOMIC DNA]</scope>
    <source>
        <strain evidence="1">AATW-2023a</strain>
        <tissue evidence="1">Whole specimen</tissue>
    </source>
</reference>
<dbReference type="AlphaFoldDB" id="A0AAN8PA18"/>
<sequence length="107" mass="11605">MISISPDARSVGITLVEEEPWRPGLVDDSKGTYKSFSRISISDTSVSFFLVTCLCGFPPATLNRFPFLLTTAYSGIWLVAMEDDSVLISPFLALASCVFKVGTSSTK</sequence>
<proteinExistence type="predicted"/>
<organism evidence="1 2">
    <name type="scientific">Patella caerulea</name>
    <name type="common">Rayed Mediterranean limpet</name>
    <dbReference type="NCBI Taxonomy" id="87958"/>
    <lineage>
        <taxon>Eukaryota</taxon>
        <taxon>Metazoa</taxon>
        <taxon>Spiralia</taxon>
        <taxon>Lophotrochozoa</taxon>
        <taxon>Mollusca</taxon>
        <taxon>Gastropoda</taxon>
        <taxon>Patellogastropoda</taxon>
        <taxon>Patelloidea</taxon>
        <taxon>Patellidae</taxon>
        <taxon>Patella</taxon>
    </lineage>
</organism>
<dbReference type="Proteomes" id="UP001347796">
    <property type="component" value="Unassembled WGS sequence"/>
</dbReference>